<feature type="domain" description="HMA" evidence="1">
    <location>
        <begin position="1"/>
        <end position="45"/>
    </location>
</feature>
<reference evidence="2 3" key="1">
    <citation type="journal article" date="2020" name="mSystems">
        <title>Defining Genomic and Predicted Metabolic Features of the Acetobacterium Genus.</title>
        <authorList>
            <person name="Ross D.E."/>
            <person name="Marshall C.W."/>
            <person name="Gulliver D."/>
            <person name="May H.D."/>
            <person name="Norman R.S."/>
        </authorList>
    </citation>
    <scope>NUCLEOTIDE SEQUENCE [LARGE SCALE GENOMIC DNA]</scope>
    <source>
        <strain evidence="2 3">DSM 9173</strain>
    </source>
</reference>
<dbReference type="InterPro" id="IPR036163">
    <property type="entry name" value="HMA_dom_sf"/>
</dbReference>
<evidence type="ECO:0000259" key="1">
    <source>
        <dbReference type="PROSITE" id="PS50846"/>
    </source>
</evidence>
<protein>
    <recommendedName>
        <fullName evidence="1">HMA domain-containing protein</fullName>
    </recommendedName>
</protein>
<dbReference type="Gene3D" id="3.30.70.100">
    <property type="match status" value="1"/>
</dbReference>
<comment type="caution">
    <text evidence="2">The sequence shown here is derived from an EMBL/GenBank/DDBJ whole genome shotgun (WGS) entry which is preliminary data.</text>
</comment>
<dbReference type="Pfam" id="PF00403">
    <property type="entry name" value="HMA"/>
    <property type="match status" value="1"/>
</dbReference>
<dbReference type="PROSITE" id="PS50846">
    <property type="entry name" value="HMA_2"/>
    <property type="match status" value="1"/>
</dbReference>
<accession>A0ABR6WPA3</accession>
<evidence type="ECO:0000313" key="3">
    <source>
        <dbReference type="Proteomes" id="UP000653358"/>
    </source>
</evidence>
<dbReference type="Proteomes" id="UP000653358">
    <property type="component" value="Unassembled WGS sequence"/>
</dbReference>
<gene>
    <name evidence="2" type="ORF">GH807_14965</name>
</gene>
<evidence type="ECO:0000313" key="2">
    <source>
        <dbReference type="EMBL" id="MBC3798333.1"/>
    </source>
</evidence>
<name>A0ABR6WPA3_9FIRM</name>
<sequence length="45" mass="4807">MKIDDMSCQHCVKRVETKLNAIDGIDDAVVIAALTEAGYPASLLS</sequence>
<dbReference type="EMBL" id="WJBB01000025">
    <property type="protein sequence ID" value="MBC3798333.1"/>
    <property type="molecule type" value="Genomic_DNA"/>
</dbReference>
<organism evidence="2 3">
    <name type="scientific">Acetobacterium tundrae</name>
    <dbReference type="NCBI Taxonomy" id="132932"/>
    <lineage>
        <taxon>Bacteria</taxon>
        <taxon>Bacillati</taxon>
        <taxon>Bacillota</taxon>
        <taxon>Clostridia</taxon>
        <taxon>Eubacteriales</taxon>
        <taxon>Eubacteriaceae</taxon>
        <taxon>Acetobacterium</taxon>
    </lineage>
</organism>
<dbReference type="SUPFAM" id="SSF55008">
    <property type="entry name" value="HMA, heavy metal-associated domain"/>
    <property type="match status" value="1"/>
</dbReference>
<dbReference type="InterPro" id="IPR006121">
    <property type="entry name" value="HMA_dom"/>
</dbReference>
<proteinExistence type="predicted"/>
<dbReference type="CDD" id="cd00371">
    <property type="entry name" value="HMA"/>
    <property type="match status" value="1"/>
</dbReference>
<keyword evidence="3" id="KW-1185">Reference proteome</keyword>
<dbReference type="RefSeq" id="WP_148602185.1">
    <property type="nucleotide sequence ID" value="NZ_RXYB01000002.1"/>
</dbReference>